<dbReference type="GO" id="GO:0016477">
    <property type="term" value="P:cell migration"/>
    <property type="evidence" value="ECO:0000318"/>
    <property type="project" value="GO_Central"/>
</dbReference>
<feature type="binding site" evidence="19">
    <location>
        <begin position="644"/>
        <end position="650"/>
    </location>
    <ligand>
        <name>ATP</name>
        <dbReference type="ChEBI" id="CHEBI:30616"/>
    </ligand>
</feature>
<keyword evidence="3" id="KW-0597">Phosphoprotein</keyword>
<dbReference type="InterPro" id="IPR003598">
    <property type="entry name" value="Ig_sub2"/>
</dbReference>
<feature type="binding site" evidence="19 24">
    <location>
        <position position="596"/>
    </location>
    <ligand>
        <name>ATP</name>
        <dbReference type="ChEBI" id="CHEBI:30616"/>
    </ligand>
</feature>
<keyword evidence="5 25" id="KW-0812">Transmembrane</keyword>
<dbReference type="GO" id="GO:0043235">
    <property type="term" value="C:receptor complex"/>
    <property type="evidence" value="ECO:0000318"/>
    <property type="project" value="GO_Central"/>
</dbReference>
<feature type="signal peptide" evidence="27">
    <location>
        <begin position="1"/>
        <end position="19"/>
    </location>
</feature>
<dbReference type="PROSITE" id="PS00109">
    <property type="entry name" value="PROTEIN_KINASE_TYR"/>
    <property type="match status" value="1"/>
</dbReference>
<comment type="catalytic activity">
    <reaction evidence="17">
        <text>L-tyrosyl-[protein] + ATP = O-phospho-L-tyrosyl-[protein] + ADP + H(+)</text>
        <dbReference type="Rhea" id="RHEA:10596"/>
        <dbReference type="Rhea" id="RHEA-COMP:10136"/>
        <dbReference type="Rhea" id="RHEA-COMP:20101"/>
        <dbReference type="ChEBI" id="CHEBI:15378"/>
        <dbReference type="ChEBI" id="CHEBI:30616"/>
        <dbReference type="ChEBI" id="CHEBI:46858"/>
        <dbReference type="ChEBI" id="CHEBI:61978"/>
        <dbReference type="ChEBI" id="CHEBI:456216"/>
        <dbReference type="EC" id="2.7.10.1"/>
    </reaction>
</comment>
<evidence type="ECO:0000256" key="3">
    <source>
        <dbReference type="ARBA" id="ARBA00022553"/>
    </source>
</evidence>
<dbReference type="InterPro" id="IPR008266">
    <property type="entry name" value="Tyr_kinase_AS"/>
</dbReference>
<dbReference type="InterPro" id="IPR030658">
    <property type="entry name" value="CSF-1_receptor"/>
</dbReference>
<accession>Q640T5</accession>
<evidence type="ECO:0000256" key="5">
    <source>
        <dbReference type="ARBA" id="ARBA00022692"/>
    </source>
</evidence>
<dbReference type="HOGENOM" id="CLU_000288_49_0_1"/>
<dbReference type="CDD" id="cd00096">
    <property type="entry name" value="Ig"/>
    <property type="match status" value="1"/>
</dbReference>
<reference evidence="30" key="2">
    <citation type="submission" date="2004-09" db="EMBL/GenBank/DDBJ databases">
        <authorList>
            <consortium name="NIH - Xenopus Gene Collection (XGC) project"/>
        </authorList>
    </citation>
    <scope>NUCLEOTIDE SEQUENCE [LARGE SCALE MRNA]</scope>
    <source>
        <tissue evidence="30">Whole body</tissue>
    </source>
</reference>
<evidence type="ECO:0000256" key="15">
    <source>
        <dbReference type="ARBA" id="ARBA00023180"/>
    </source>
</evidence>
<dbReference type="SMART" id="SM00219">
    <property type="entry name" value="TyrKc"/>
    <property type="match status" value="1"/>
</dbReference>
<evidence type="ECO:0000256" key="21">
    <source>
        <dbReference type="PIRSR" id="PIRSR000615-4"/>
    </source>
</evidence>
<evidence type="ECO:0000259" key="28">
    <source>
        <dbReference type="PROSITE" id="PS50011"/>
    </source>
</evidence>
<dbReference type="PROSITE" id="PS00107">
    <property type="entry name" value="PROTEIN_KINASE_ATP"/>
    <property type="match status" value="1"/>
</dbReference>
<keyword evidence="13 23" id="KW-1015">Disulfide bond</keyword>
<keyword evidence="20" id="KW-0479">Metal-binding</keyword>
<dbReference type="InterPro" id="IPR017441">
    <property type="entry name" value="Protein_kinase_ATP_BS"/>
</dbReference>
<dbReference type="GO" id="GO:0019955">
    <property type="term" value="F:cytokine binding"/>
    <property type="evidence" value="ECO:0007669"/>
    <property type="project" value="InterPro"/>
</dbReference>
<feature type="binding site" evidence="19">
    <location>
        <position position="764"/>
    </location>
    <ligand>
        <name>ATP</name>
        <dbReference type="ChEBI" id="CHEBI:30616"/>
    </ligand>
</feature>
<dbReference type="Ensembl" id="ENSXETT00000025985">
    <property type="protein sequence ID" value="ENSXETP00000025985"/>
    <property type="gene ID" value="ENSXETG00000011887"/>
</dbReference>
<reference evidence="31" key="3">
    <citation type="journal article" date="2010" name="Science">
        <title>The genome of the Western clawed frog Xenopus tropicalis.</title>
        <authorList>
            <person name="Hellsten U."/>
            <person name="Harland R.M."/>
            <person name="Gilchrist M.J."/>
            <person name="Hendrix D."/>
            <person name="Jurka J."/>
            <person name="Kapitonov V."/>
            <person name="Ovcharenko I."/>
            <person name="Putnam N.H."/>
            <person name="Shu S."/>
            <person name="Taher L."/>
            <person name="Blitz I.L."/>
            <person name="Blumberg B."/>
            <person name="Dichmann D.S."/>
            <person name="Dubchak I."/>
            <person name="Amaya E."/>
            <person name="Detter J.C."/>
            <person name="Fletcher R."/>
            <person name="Gerhard D.S."/>
            <person name="Goodstein D."/>
            <person name="Graves T."/>
            <person name="Grigoriev I.V."/>
            <person name="Grimwood J."/>
            <person name="Kawashima T."/>
            <person name="Lindquist E."/>
            <person name="Lucas S.M."/>
            <person name="Mead P.E."/>
            <person name="Mitros T."/>
            <person name="Ogino H."/>
            <person name="Ohta Y."/>
            <person name="Poliakov A.V."/>
            <person name="Pollet N."/>
            <person name="Robert J."/>
            <person name="Salamov A."/>
            <person name="Sater A.K."/>
            <person name="Schmutz J."/>
            <person name="Terry A."/>
            <person name="Vize P.D."/>
            <person name="Warren W.C."/>
            <person name="Wells D."/>
            <person name="Wills A."/>
            <person name="Wilson R.K."/>
            <person name="Zimmerman L.B."/>
            <person name="Zorn A.M."/>
            <person name="Grainger R."/>
            <person name="Grammer T."/>
            <person name="Khokha M.K."/>
            <person name="Richardson P.M."/>
            <person name="Rokhsar D.S."/>
        </authorList>
    </citation>
    <scope>NUCLEOTIDE SEQUENCE [LARGE SCALE GENOMIC DNA]</scope>
    <source>
        <strain evidence="31">Nigerian</strain>
    </source>
</reference>
<dbReference type="OMA" id="CHENIKQ"/>
<evidence type="ECO:0000259" key="29">
    <source>
        <dbReference type="PROSITE" id="PS50835"/>
    </source>
</evidence>
<dbReference type="Gene3D" id="1.10.510.10">
    <property type="entry name" value="Transferase(Phosphotransferase) domain 1"/>
    <property type="match status" value="1"/>
</dbReference>
<dbReference type="FunFam" id="1.10.510.10:FF:000177">
    <property type="entry name" value="Mast/stem cell growth factor receptor"/>
    <property type="match status" value="1"/>
</dbReference>
<feature type="transmembrane region" description="Helical" evidence="26">
    <location>
        <begin position="494"/>
        <end position="518"/>
    </location>
</feature>
<evidence type="ECO:0000313" key="32">
    <source>
        <dbReference type="Proteomes" id="UP000008143"/>
    </source>
</evidence>
<dbReference type="GO" id="GO:0008284">
    <property type="term" value="P:positive regulation of cell population proliferation"/>
    <property type="evidence" value="ECO:0000318"/>
    <property type="project" value="GO_Central"/>
</dbReference>
<feature type="binding site" evidence="20">
    <location>
        <position position="541"/>
    </location>
    <ligand>
        <name>Mg(2+)</name>
        <dbReference type="ChEBI" id="CHEBI:18420"/>
    </ligand>
</feature>
<feature type="domain" description="Ig-like" evidence="29">
    <location>
        <begin position="3"/>
        <end position="99"/>
    </location>
</feature>
<dbReference type="Bgee" id="ENSXETG00000011887">
    <property type="expression patterns" value="Expressed in liver and 5 other cell types or tissues"/>
</dbReference>
<dbReference type="InterPro" id="IPR007110">
    <property type="entry name" value="Ig-like_dom"/>
</dbReference>
<dbReference type="Pfam" id="PF13927">
    <property type="entry name" value="Ig_3"/>
    <property type="match status" value="1"/>
</dbReference>
<evidence type="ECO:0000313" key="30">
    <source>
        <dbReference type="EMBL" id="AAH82504.1"/>
    </source>
</evidence>
<evidence type="ECO:0000256" key="1">
    <source>
        <dbReference type="ARBA" id="ARBA00004479"/>
    </source>
</evidence>
<dbReference type="GO" id="GO:0007169">
    <property type="term" value="P:cell surface receptor protein tyrosine kinase signaling pathway"/>
    <property type="evidence" value="ECO:0000318"/>
    <property type="project" value="GO_Central"/>
</dbReference>
<keyword evidence="32" id="KW-1185">Reference proteome</keyword>
<evidence type="ECO:0000256" key="25">
    <source>
        <dbReference type="RuleBase" id="RU000311"/>
    </source>
</evidence>
<dbReference type="Xenbase" id="XB-GENE-6257851">
    <property type="gene designation" value="csf1r"/>
</dbReference>
<dbReference type="AGR" id="Xenbase:XB-GENE-6257851"/>
<keyword evidence="11 26" id="KW-0472">Membrane</keyword>
<feature type="site" description="Important for interaction with phosphotyrosine-binding proteins" evidence="21">
    <location>
        <position position="904"/>
    </location>
</feature>
<evidence type="ECO:0000313" key="33">
    <source>
        <dbReference type="RefSeq" id="NP_001008181.1"/>
    </source>
</evidence>
<evidence type="ECO:0000256" key="27">
    <source>
        <dbReference type="SAM" id="SignalP"/>
    </source>
</evidence>
<evidence type="ECO:0000256" key="7">
    <source>
        <dbReference type="ARBA" id="ARBA00022741"/>
    </source>
</evidence>
<protein>
    <recommendedName>
        <fullName evidence="2">receptor protein-tyrosine kinase</fullName>
        <ecNumber evidence="2">2.7.10.1</ecNumber>
    </recommendedName>
</protein>
<dbReference type="SUPFAM" id="SSF56112">
    <property type="entry name" value="Protein kinase-like (PK-like)"/>
    <property type="match status" value="1"/>
</dbReference>
<evidence type="ECO:0000256" key="9">
    <source>
        <dbReference type="ARBA" id="ARBA00022840"/>
    </source>
</evidence>
<dbReference type="InterPro" id="IPR003599">
    <property type="entry name" value="Ig_sub"/>
</dbReference>
<name>Q640T5_XENTR</name>
<feature type="binding site" evidence="20">
    <location>
        <position position="765"/>
    </location>
    <ligand>
        <name>Mg(2+)</name>
        <dbReference type="ChEBI" id="CHEBI:18420"/>
    </ligand>
</feature>
<dbReference type="CTD" id="1436"/>
<sequence>MYPAVLALLVATIVYYGMATPVIKEGGEIIVSPGDRVTLTCSGNQTVKWDIRKSTKWIVKQSETISVLEIKSATYKETKSYKCVYNDTRYSGMASVHLYVKDTSYSWSTFSGTVVKMEEGKDVVLPCLITDPSIPRANIQLESSSLNSANISFDYHKGFTIHGVQMENDGMYICKATVNGHVRKSLEMRLFVIEVPRLPPNVTMEPQNDIRIKGEAFKITCKATGKVLPVLRWETPATDYTVTNTTRLTLMDWTTTSTLYIHKVNFTDSGNYTCIGYYPSYASQLKRISTSLHVIEEGYVRLTTLGNNRITLRAGESTNITILIDAYPSQLSWAWIHENHGNQSNVSSQAVVKPDGHYRNVTILQLNRILEYEEGSYTFTAQNARANASLAFKIVLNRPPVVNKMWSINNTYTCTASGYPLPKIEWSKCSENKICHENIKQPMTNYNIIVESHLTVTQNITSIVCKAFNSVGEDSREMELPRTFETSRPDQEKLFTPIVISSLILAGIFIVLSAFLYYKYQQKPKYEIRWQIIQPAEGNNYTCIDPTQLPYNDKWEFPRTNLQFGKTLGAGAFGKVMEATAVGLGNEDSAVTVAVKMLKPSAHTDEVEALMSELKILSHLGNHKNIVNLLGACTHGGPILVITEYCHYGDLLNFLRKKAQIMNEMFSASLEEQSSTSSDYKNMTIEHKYIKSDSGFLSKGTDSYVEMKPVSSLSSQGDSLIDEKDTDDMLPLDLYDLLSFSFQVSQGMSFLSAKNCIHRDVAARNVLVSHGRVVKICDFGLARDIENDSNYVVKGNARLPVKWMAPESIFDCVYTVQSDVWSYGILLWEMFSLGRSPYPGIMVNRKFYKMIKEGYKMDCPDYAPLEIYRIMKTCWDLEPTQRPTFNQISTLISKQINILNNQDYANISEDQQVQECMENKRESQPHFKGNNYQFC</sequence>
<gene>
    <name evidence="30 31 33 34" type="primary">csf1r</name>
    <name evidence="33" type="synonym">c-fms</name>
    <name evidence="33" type="synonym">cd115</name>
    <name evidence="33" type="synonym">fms</name>
</gene>
<keyword evidence="12" id="KW-0829">Tyrosine-protein kinase</keyword>
<dbReference type="RefSeq" id="NP_001008181.1">
    <property type="nucleotide sequence ID" value="NM_001008180.1"/>
</dbReference>
<dbReference type="PIRSF" id="PIRSF000615">
    <property type="entry name" value="TyrPK_CSF1-R"/>
    <property type="match status" value="1"/>
</dbReference>
<dbReference type="PIRSF" id="PIRSF500947">
    <property type="entry name" value="CSF-1_receptor"/>
    <property type="match status" value="1"/>
</dbReference>
<dbReference type="PROSITE" id="PS50011">
    <property type="entry name" value="PROTEIN_KINASE_DOM"/>
    <property type="match status" value="1"/>
</dbReference>
<evidence type="ECO:0000256" key="12">
    <source>
        <dbReference type="ARBA" id="ARBA00023137"/>
    </source>
</evidence>
<evidence type="ECO:0000313" key="31">
    <source>
        <dbReference type="Ensembl" id="ENSXETP00000025985"/>
    </source>
</evidence>
<evidence type="ECO:0000256" key="19">
    <source>
        <dbReference type="PIRSR" id="PIRSR000615-2"/>
    </source>
</evidence>
<evidence type="ECO:0000256" key="11">
    <source>
        <dbReference type="ARBA" id="ARBA00023136"/>
    </source>
</evidence>
<dbReference type="PROSITE" id="PS00240">
    <property type="entry name" value="RECEPTOR_TYR_KIN_III"/>
    <property type="match status" value="1"/>
</dbReference>
<dbReference type="EC" id="2.7.10.1" evidence="2"/>
<dbReference type="PANTHER" id="PTHR24416">
    <property type="entry name" value="TYROSINE-PROTEIN KINASE RECEPTOR"/>
    <property type="match status" value="1"/>
</dbReference>
<evidence type="ECO:0000256" key="24">
    <source>
        <dbReference type="PROSITE-ProRule" id="PRU10141"/>
    </source>
</evidence>
<dbReference type="InterPro" id="IPR001245">
    <property type="entry name" value="Ser-Thr/Tyr_kinase_cat_dom"/>
</dbReference>
<evidence type="ECO:0000256" key="17">
    <source>
        <dbReference type="ARBA" id="ARBA00051243"/>
    </source>
</evidence>
<dbReference type="GO" id="GO:0005524">
    <property type="term" value="F:ATP binding"/>
    <property type="evidence" value="ECO:0007669"/>
    <property type="project" value="UniProtKB-UniRule"/>
</dbReference>
<evidence type="ECO:0000256" key="26">
    <source>
        <dbReference type="SAM" id="Phobius"/>
    </source>
</evidence>
<evidence type="ECO:0000256" key="18">
    <source>
        <dbReference type="PIRSR" id="PIRSR000615-1"/>
    </source>
</evidence>
<feature type="disulfide bond" evidence="23">
    <location>
        <begin position="41"/>
        <end position="83"/>
    </location>
</feature>
<feature type="disulfide bond" evidence="23">
    <location>
        <begin position="414"/>
        <end position="465"/>
    </location>
</feature>
<reference evidence="33" key="1">
    <citation type="journal article" date="2002" name="Dev. Dyn.">
        <title>Genetic and genomic tools for Xenopus research: The NIH Xenopus initiative.</title>
        <authorList>
            <person name="Klein S.L."/>
            <person name="Strausberg R.L."/>
            <person name="Wagner L."/>
            <person name="Pontius J."/>
            <person name="Clifton S.W."/>
            <person name="Richardson P."/>
        </authorList>
    </citation>
    <scope>NUCLEOTIDE SEQUENCE</scope>
</reference>
<dbReference type="InterPro" id="IPR020635">
    <property type="entry name" value="Tyr_kinase_cat_dom"/>
</dbReference>
<accession>F6Z3F8</accession>
<dbReference type="SMART" id="SM00409">
    <property type="entry name" value="IG"/>
    <property type="match status" value="4"/>
</dbReference>
<keyword evidence="20" id="KW-0460">Magnesium</keyword>
<dbReference type="EMBL" id="BC082504">
    <property type="protein sequence ID" value="AAH82504.1"/>
    <property type="molecule type" value="mRNA"/>
</dbReference>
<keyword evidence="10 26" id="KW-1133">Transmembrane helix</keyword>
<dbReference type="Pfam" id="PF07714">
    <property type="entry name" value="PK_Tyr_Ser-Thr"/>
    <property type="match status" value="1"/>
</dbReference>
<feature type="active site" description="Proton acceptor" evidence="18">
    <location>
        <position position="760"/>
    </location>
</feature>
<dbReference type="InterPro" id="IPR000719">
    <property type="entry name" value="Prot_kinase_dom"/>
</dbReference>
<keyword evidence="16 25" id="KW-0393">Immunoglobulin domain</keyword>
<dbReference type="GO" id="GO:0005011">
    <property type="term" value="F:macrophage colony-stimulating factor receptor activity"/>
    <property type="evidence" value="ECO:0000318"/>
    <property type="project" value="GO_Central"/>
</dbReference>
<feature type="domain" description="Ig-like" evidence="29">
    <location>
        <begin position="200"/>
        <end position="289"/>
    </location>
</feature>
<feature type="binding site" evidence="19">
    <location>
        <begin position="569"/>
        <end position="576"/>
    </location>
    <ligand>
        <name>ATP</name>
        <dbReference type="ChEBI" id="CHEBI:30616"/>
    </ligand>
</feature>
<evidence type="ECO:0000256" key="2">
    <source>
        <dbReference type="ARBA" id="ARBA00011902"/>
    </source>
</evidence>
<evidence type="ECO:0000256" key="13">
    <source>
        <dbReference type="ARBA" id="ARBA00023157"/>
    </source>
</evidence>
<dbReference type="InterPro" id="IPR001824">
    <property type="entry name" value="Tyr_kinase_rcpt_3_CS"/>
</dbReference>
<keyword evidence="7 19" id="KW-0547">Nucleotide-binding</keyword>
<feature type="binding site" evidence="22">
    <location>
        <begin position="568"/>
        <end position="576"/>
    </location>
    <ligand>
        <name>ATP</name>
        <dbReference type="ChEBI" id="CHEBI:30616"/>
    </ligand>
</feature>
<dbReference type="GO" id="GO:0030335">
    <property type="term" value="P:positive regulation of cell migration"/>
    <property type="evidence" value="ECO:0000318"/>
    <property type="project" value="GO_Central"/>
</dbReference>
<dbReference type="InterPro" id="IPR050122">
    <property type="entry name" value="RTK"/>
</dbReference>
<feature type="chain" id="PRO_5033206058" description="receptor protein-tyrosine kinase" evidence="27 33">
    <location>
        <begin position="20"/>
        <end position="935"/>
    </location>
</feature>
<dbReference type="Proteomes" id="UP000008143">
    <property type="component" value="Chromosome 3"/>
</dbReference>
<dbReference type="InterPro" id="IPR036179">
    <property type="entry name" value="Ig-like_dom_sf"/>
</dbReference>
<keyword evidence="14 25" id="KW-0675">Receptor</keyword>
<dbReference type="GO" id="GO:0043408">
    <property type="term" value="P:regulation of MAPK cascade"/>
    <property type="evidence" value="ECO:0000318"/>
    <property type="project" value="GO_Central"/>
</dbReference>
<dbReference type="Reactome" id="R-XTR-449836">
    <property type="pathway name" value="Other interleukin signaling"/>
</dbReference>
<dbReference type="PANTHER" id="PTHR24416:SF47">
    <property type="entry name" value="MACROPHAGE COLONY-STIMULATING FACTOR 1 RECEPTOR"/>
    <property type="match status" value="1"/>
</dbReference>
<proteinExistence type="evidence at transcript level"/>
<keyword evidence="15" id="KW-0325">Glycoprotein</keyword>
<dbReference type="KEGG" id="xtr:493543"/>
<dbReference type="InterPro" id="IPR011009">
    <property type="entry name" value="Kinase-like_dom_sf"/>
</dbReference>
<dbReference type="GO" id="GO:1990682">
    <property type="term" value="C:CSF1-CSF1R complex"/>
    <property type="evidence" value="ECO:0000318"/>
    <property type="project" value="GO_Central"/>
</dbReference>
<keyword evidence="27 33" id="KW-0732">Signal</keyword>
<dbReference type="FunFam" id="3.30.200.20:FF:000025">
    <property type="entry name" value="Platelet-derived growth factor receptor alpha"/>
    <property type="match status" value="1"/>
</dbReference>
<dbReference type="Gene3D" id="2.60.40.10">
    <property type="entry name" value="Immunoglobulins"/>
    <property type="match status" value="5"/>
</dbReference>
<dbReference type="GeneTree" id="ENSGT00940000155506"/>
<evidence type="ECO:0000256" key="16">
    <source>
        <dbReference type="ARBA" id="ARBA00023319"/>
    </source>
</evidence>
<dbReference type="PROSITE" id="PS50835">
    <property type="entry name" value="IG_LIKE"/>
    <property type="match status" value="3"/>
</dbReference>
<evidence type="ECO:0000256" key="14">
    <source>
        <dbReference type="ARBA" id="ARBA00023170"/>
    </source>
</evidence>
<dbReference type="OrthoDB" id="6077854at2759"/>
<evidence type="ECO:0000256" key="8">
    <source>
        <dbReference type="ARBA" id="ARBA00022777"/>
    </source>
</evidence>
<feature type="disulfide bond" evidence="23">
    <location>
        <begin position="221"/>
        <end position="274"/>
    </location>
</feature>
<dbReference type="GO" id="GO:0005886">
    <property type="term" value="C:plasma membrane"/>
    <property type="evidence" value="ECO:0000318"/>
    <property type="project" value="GO_Central"/>
</dbReference>
<dbReference type="GeneID" id="493543"/>
<dbReference type="GO" id="GO:0019838">
    <property type="term" value="F:growth factor binding"/>
    <property type="evidence" value="ECO:0000318"/>
    <property type="project" value="GO_Central"/>
</dbReference>
<feature type="disulfide bond" evidence="23">
    <location>
        <begin position="127"/>
        <end position="174"/>
    </location>
</feature>
<evidence type="ECO:0000256" key="4">
    <source>
        <dbReference type="ARBA" id="ARBA00022679"/>
    </source>
</evidence>
<dbReference type="GO" id="GO:0046872">
    <property type="term" value="F:metal ion binding"/>
    <property type="evidence" value="ECO:0007669"/>
    <property type="project" value="UniProtKB-KW"/>
</dbReference>
<evidence type="ECO:0000256" key="20">
    <source>
        <dbReference type="PIRSR" id="PIRSR000615-3"/>
    </source>
</evidence>
<evidence type="ECO:0000256" key="6">
    <source>
        <dbReference type="ARBA" id="ARBA00022737"/>
    </source>
</evidence>
<keyword evidence="9 19" id="KW-0067">ATP-binding</keyword>
<comment type="subcellular location">
    <subcellularLocation>
        <location evidence="1 25">Membrane</location>
        <topology evidence="1 25">Single-pass type I membrane protein</topology>
    </subcellularLocation>
</comment>
<feature type="binding site" evidence="20">
    <location>
        <position position="778"/>
    </location>
    <ligand>
        <name>Mg(2+)</name>
        <dbReference type="ChEBI" id="CHEBI:18420"/>
    </ligand>
</feature>
<feature type="domain" description="Ig-like" evidence="29">
    <location>
        <begin position="407"/>
        <end position="481"/>
    </location>
</feature>
<evidence type="ECO:0000256" key="23">
    <source>
        <dbReference type="PIRSR" id="PIRSR500947-52"/>
    </source>
</evidence>
<dbReference type="SMART" id="SM00408">
    <property type="entry name" value="IGc2"/>
    <property type="match status" value="2"/>
</dbReference>
<keyword evidence="4" id="KW-0808">Transferase</keyword>
<dbReference type="InterPro" id="IPR013783">
    <property type="entry name" value="Ig-like_fold"/>
</dbReference>
<reference evidence="33" key="5">
    <citation type="submission" date="2025-04" db="UniProtKB">
        <authorList>
            <consortium name="RefSeq"/>
        </authorList>
    </citation>
    <scope>IDENTIFICATION</scope>
</reference>
<keyword evidence="8" id="KW-0418">Kinase</keyword>
<evidence type="ECO:0000256" key="22">
    <source>
        <dbReference type="PIRSR" id="PIRSR500947-51"/>
    </source>
</evidence>
<evidence type="ECO:0000256" key="10">
    <source>
        <dbReference type="ARBA" id="ARBA00022989"/>
    </source>
</evidence>
<comment type="similarity">
    <text evidence="25">Belongs to the protein kinase superfamily. Tyr protein kinase family. CSF-1/PDGF receptor subfamily.</text>
</comment>
<feature type="domain" description="Protein kinase" evidence="28">
    <location>
        <begin position="562"/>
        <end position="892"/>
    </location>
</feature>
<dbReference type="SUPFAM" id="SSF48726">
    <property type="entry name" value="Immunoglobulin"/>
    <property type="match status" value="5"/>
</dbReference>
<dbReference type="GO" id="GO:0030316">
    <property type="term" value="P:osteoclast differentiation"/>
    <property type="evidence" value="ECO:0000318"/>
    <property type="project" value="GO_Central"/>
</dbReference>
<reference evidence="31" key="4">
    <citation type="submission" date="2011-06" db="UniProtKB">
        <authorList>
            <consortium name="Ensembl"/>
        </authorList>
    </citation>
    <scope>IDENTIFICATION</scope>
</reference>
<keyword evidence="6" id="KW-0677">Repeat</keyword>
<dbReference type="Gene3D" id="3.30.200.20">
    <property type="entry name" value="Phosphorylase Kinase, domain 1"/>
    <property type="match status" value="1"/>
</dbReference>
<evidence type="ECO:0000313" key="34">
    <source>
        <dbReference type="Xenbase" id="XB-GENE-6257851"/>
    </source>
</evidence>
<organism evidence="30">
    <name type="scientific">Xenopus tropicalis</name>
    <name type="common">Western clawed frog</name>
    <name type="synonym">Silurana tropicalis</name>
    <dbReference type="NCBI Taxonomy" id="8364"/>
    <lineage>
        <taxon>Eukaryota</taxon>
        <taxon>Metazoa</taxon>
        <taxon>Chordata</taxon>
        <taxon>Craniata</taxon>
        <taxon>Vertebrata</taxon>
        <taxon>Euteleostomi</taxon>
        <taxon>Amphibia</taxon>
        <taxon>Batrachia</taxon>
        <taxon>Anura</taxon>
        <taxon>Pipoidea</taxon>
        <taxon>Pipidae</taxon>
        <taxon>Xenopodinae</taxon>
        <taxon>Xenopus</taxon>
        <taxon>Silurana</taxon>
    </lineage>
</organism>
<dbReference type="AlphaFoldDB" id="Q640T5"/>
<dbReference type="Pfam" id="PF21339">
    <property type="entry name" value="VEGFR-1-like_Ig-like"/>
    <property type="match status" value="1"/>
</dbReference>